<feature type="transmembrane region" description="Helical" evidence="2">
    <location>
        <begin position="26"/>
        <end position="45"/>
    </location>
</feature>
<accession>A0A397TFH7</accession>
<evidence type="ECO:0000256" key="1">
    <source>
        <dbReference type="SAM" id="MobiDB-lite"/>
    </source>
</evidence>
<gene>
    <name evidence="3" type="ORF">C1645_814648</name>
</gene>
<reference evidence="3 4" key="1">
    <citation type="submission" date="2018-06" db="EMBL/GenBank/DDBJ databases">
        <title>Comparative genomics reveals the genomic features of Rhizophagus irregularis, R. cerebriforme, R. diaphanum and Gigaspora rosea, and their symbiotic lifestyle signature.</title>
        <authorList>
            <person name="Morin E."/>
            <person name="San Clemente H."/>
            <person name="Chen E.C.H."/>
            <person name="De La Providencia I."/>
            <person name="Hainaut M."/>
            <person name="Kuo A."/>
            <person name="Kohler A."/>
            <person name="Murat C."/>
            <person name="Tang N."/>
            <person name="Roy S."/>
            <person name="Loubradou J."/>
            <person name="Henrissat B."/>
            <person name="Grigoriev I.V."/>
            <person name="Corradi N."/>
            <person name="Roux C."/>
            <person name="Martin F.M."/>
        </authorList>
    </citation>
    <scope>NUCLEOTIDE SEQUENCE [LARGE SCALE GENOMIC DNA]</scope>
    <source>
        <strain evidence="3 4">DAOM 227022</strain>
    </source>
</reference>
<keyword evidence="2" id="KW-0472">Membrane</keyword>
<feature type="compositionally biased region" description="Basic and acidic residues" evidence="1">
    <location>
        <begin position="393"/>
        <end position="424"/>
    </location>
</feature>
<feature type="region of interest" description="Disordered" evidence="1">
    <location>
        <begin position="292"/>
        <end position="312"/>
    </location>
</feature>
<keyword evidence="2" id="KW-1133">Transmembrane helix</keyword>
<evidence type="ECO:0000313" key="3">
    <source>
        <dbReference type="EMBL" id="RIA96993.1"/>
    </source>
</evidence>
<proteinExistence type="predicted"/>
<organism evidence="3 4">
    <name type="scientific">Glomus cerebriforme</name>
    <dbReference type="NCBI Taxonomy" id="658196"/>
    <lineage>
        <taxon>Eukaryota</taxon>
        <taxon>Fungi</taxon>
        <taxon>Fungi incertae sedis</taxon>
        <taxon>Mucoromycota</taxon>
        <taxon>Glomeromycotina</taxon>
        <taxon>Glomeromycetes</taxon>
        <taxon>Glomerales</taxon>
        <taxon>Glomeraceae</taxon>
        <taxon>Glomus</taxon>
    </lineage>
</organism>
<feature type="transmembrane region" description="Helical" evidence="2">
    <location>
        <begin position="52"/>
        <end position="72"/>
    </location>
</feature>
<evidence type="ECO:0000256" key="2">
    <source>
        <dbReference type="SAM" id="Phobius"/>
    </source>
</evidence>
<feature type="region of interest" description="Disordered" evidence="1">
    <location>
        <begin position="390"/>
        <end position="424"/>
    </location>
</feature>
<name>A0A397TFH7_9GLOM</name>
<keyword evidence="2" id="KW-0812">Transmembrane</keyword>
<keyword evidence="4" id="KW-1185">Reference proteome</keyword>
<evidence type="ECO:0000313" key="4">
    <source>
        <dbReference type="Proteomes" id="UP000265703"/>
    </source>
</evidence>
<sequence length="544" mass="64211">MILFISSLLACIRKHRNTPTPRIPDILIAIYFYTPTILQTFLIMLKWPINFYFVKFCFFILLLSLTRNVSYFTEEEIPKDFLATSTTYIQYRIKKLINRNARTLKFYIVEAPKDLNGKYITFMVDRSYCYVKYKHNDKNEKSGPYYIRNIRDIKQLMLSIRWNEKHVEHPLEKVVSEQEGKFVRLSPSEMLELDVTLFTEDKKLLKFYIDKAEEFDGKTIKFTVDGNSCKVDYRKGFRGPYFIQNIRSINHKSKLILEINDNKNQEDNKKKVGNKEESEKIEIKEENEKIENKEENEKIENKEENEKIENKDNNKEKKVEKVEHLLKGISDKREGVLVPITLNNGIKLNMSIFAENKRTLKFYIDETDFEADIGQHIEFMVRNESWKEQYNSENHDGREEHDSEDDDHKEHDGETHDDCKKNGSEKHVCKTNGSCIEDYKKNNPRIVHYISNIDITDKDLVLYVRVNGDISKMGEYPLKNVFESQSGLFFRTPKLIEGIVLFITTVEYEESIDDENDEVNNHINNKISVIEDEKDDSIVSIPID</sequence>
<dbReference type="EMBL" id="QKYT01000036">
    <property type="protein sequence ID" value="RIA96993.1"/>
    <property type="molecule type" value="Genomic_DNA"/>
</dbReference>
<dbReference type="Proteomes" id="UP000265703">
    <property type="component" value="Unassembled WGS sequence"/>
</dbReference>
<dbReference type="AlphaFoldDB" id="A0A397TFH7"/>
<protein>
    <submittedName>
        <fullName evidence="3">Uncharacterized protein</fullName>
    </submittedName>
</protein>
<comment type="caution">
    <text evidence="3">The sequence shown here is derived from an EMBL/GenBank/DDBJ whole genome shotgun (WGS) entry which is preliminary data.</text>
</comment>